<accession>A0ABW1Q9E1</accession>
<sequence>MQPFWALPLLCVAGWSARDIMGYCIIWLLVTCVTIARAFTFLQFFWIGWCQADGSGDQAMNKTQATVIISLLTATLLTGIAIFVLLLRGDAEDVGATQPPTSSSVASTTSEDTRVDAATLLEDTDVNSIHPAPAPDAPQEWGEYQLRRSWDGMTRVFDVAESSPISGDGGGTFPATMNGCGIGMYLVTFKSVNPNVDIAAQLINAAGGIAAEESMNQGWSLSTNCETPAYRFLAASDISTLGDVAYTVHEYMQSSTSDAEPQAVPTTTQAAQPTLVQCLGYLGPAMGLYSDGVERLAPECEGSPEQRRSSRAEGVCGGLYGWMKVSAEEYRDLCGIDPPTNRTPPPAAPAPTPEEYYAPPVEIPPAEYAEN</sequence>
<feature type="region of interest" description="Disordered" evidence="1">
    <location>
        <begin position="334"/>
        <end position="371"/>
    </location>
</feature>
<protein>
    <submittedName>
        <fullName evidence="3">TIGR00366 family protein</fullName>
    </submittedName>
</protein>
<gene>
    <name evidence="3" type="ORF">ACFPUZ_00485</name>
</gene>
<dbReference type="EMBL" id="JBHSQE010000001">
    <property type="protein sequence ID" value="MFC6145284.1"/>
    <property type="molecule type" value="Genomic_DNA"/>
</dbReference>
<keyword evidence="2" id="KW-0812">Transmembrane</keyword>
<dbReference type="Pfam" id="PF02667">
    <property type="entry name" value="SCFA_trans"/>
    <property type="match status" value="1"/>
</dbReference>
<reference evidence="4" key="1">
    <citation type="journal article" date="2019" name="Int. J. Syst. Evol. Microbiol.">
        <title>The Global Catalogue of Microorganisms (GCM) 10K type strain sequencing project: providing services to taxonomists for standard genome sequencing and annotation.</title>
        <authorList>
            <consortium name="The Broad Institute Genomics Platform"/>
            <consortium name="The Broad Institute Genome Sequencing Center for Infectious Disease"/>
            <person name="Wu L."/>
            <person name="Ma J."/>
        </authorList>
    </citation>
    <scope>NUCLEOTIDE SEQUENCE [LARGE SCALE GENOMIC DNA]</scope>
    <source>
        <strain evidence="4">CCUG 51943</strain>
    </source>
</reference>
<dbReference type="Proteomes" id="UP001596244">
    <property type="component" value="Unassembled WGS sequence"/>
</dbReference>
<evidence type="ECO:0000256" key="2">
    <source>
        <dbReference type="SAM" id="Phobius"/>
    </source>
</evidence>
<dbReference type="RefSeq" id="WP_376998764.1">
    <property type="nucleotide sequence ID" value="NZ_JBHSQE010000001.1"/>
</dbReference>
<keyword evidence="2" id="KW-1133">Transmembrane helix</keyword>
<comment type="caution">
    <text evidence="3">The sequence shown here is derived from an EMBL/GenBank/DDBJ whole genome shotgun (WGS) entry which is preliminary data.</text>
</comment>
<dbReference type="InterPro" id="IPR006160">
    <property type="entry name" value="SCFA_transpt_AtoE"/>
</dbReference>
<evidence type="ECO:0000256" key="1">
    <source>
        <dbReference type="SAM" id="MobiDB-lite"/>
    </source>
</evidence>
<evidence type="ECO:0000313" key="4">
    <source>
        <dbReference type="Proteomes" id="UP001596244"/>
    </source>
</evidence>
<evidence type="ECO:0000313" key="3">
    <source>
        <dbReference type="EMBL" id="MFC6145284.1"/>
    </source>
</evidence>
<keyword evidence="4" id="KW-1185">Reference proteome</keyword>
<feature type="compositionally biased region" description="Pro residues" evidence="1">
    <location>
        <begin position="341"/>
        <end position="352"/>
    </location>
</feature>
<organism evidence="3 4">
    <name type="scientific">Corynebacterium nasicanis</name>
    <dbReference type="NCBI Taxonomy" id="1448267"/>
    <lineage>
        <taxon>Bacteria</taxon>
        <taxon>Bacillati</taxon>
        <taxon>Actinomycetota</taxon>
        <taxon>Actinomycetes</taxon>
        <taxon>Mycobacteriales</taxon>
        <taxon>Corynebacteriaceae</taxon>
        <taxon>Corynebacterium</taxon>
    </lineage>
</organism>
<name>A0ABW1Q9E1_9CORY</name>
<feature type="transmembrane region" description="Helical" evidence="2">
    <location>
        <begin position="67"/>
        <end position="87"/>
    </location>
</feature>
<feature type="transmembrane region" description="Helical" evidence="2">
    <location>
        <begin position="26"/>
        <end position="47"/>
    </location>
</feature>
<keyword evidence="2" id="KW-0472">Membrane</keyword>
<proteinExistence type="predicted"/>